<organism evidence="1 2">
    <name type="scientific">Xylophilus rhododendri</name>
    <dbReference type="NCBI Taxonomy" id="2697032"/>
    <lineage>
        <taxon>Bacteria</taxon>
        <taxon>Pseudomonadati</taxon>
        <taxon>Pseudomonadota</taxon>
        <taxon>Betaproteobacteria</taxon>
        <taxon>Burkholderiales</taxon>
        <taxon>Xylophilus</taxon>
    </lineage>
</organism>
<keyword evidence="2" id="KW-1185">Reference proteome</keyword>
<sequence>MHTHHPDRFRYEVETHAIAGGGRSWRVLERHSGGRFSVIASGTVLAPRGERCDHEALVSSIRAAESAGMALG</sequence>
<evidence type="ECO:0000313" key="2">
    <source>
        <dbReference type="Proteomes" id="UP000464787"/>
    </source>
</evidence>
<reference evidence="1 2" key="1">
    <citation type="submission" date="2020-01" db="EMBL/GenBank/DDBJ databases">
        <title>Genome sequencing of strain KACC 21265.</title>
        <authorList>
            <person name="Heo J."/>
            <person name="Kim S.-J."/>
            <person name="Kim J.-S."/>
            <person name="Hong S.-B."/>
            <person name="Kwon S.-W."/>
        </authorList>
    </citation>
    <scope>NUCLEOTIDE SEQUENCE [LARGE SCALE GENOMIC DNA]</scope>
    <source>
        <strain evidence="1 2">KACC 21265</strain>
    </source>
</reference>
<gene>
    <name evidence="1" type="ORF">GT347_25905</name>
</gene>
<accession>A0A857JBR7</accession>
<dbReference type="EMBL" id="CP047650">
    <property type="protein sequence ID" value="QHJ01118.1"/>
    <property type="molecule type" value="Genomic_DNA"/>
</dbReference>
<dbReference type="KEGG" id="xyk:GT347_25905"/>
<dbReference type="AlphaFoldDB" id="A0A857JBR7"/>
<dbReference type="RefSeq" id="WP_160554927.1">
    <property type="nucleotide sequence ID" value="NZ_CP047650.1"/>
</dbReference>
<evidence type="ECO:0000313" key="1">
    <source>
        <dbReference type="EMBL" id="QHJ01118.1"/>
    </source>
</evidence>
<proteinExistence type="predicted"/>
<dbReference type="Proteomes" id="UP000464787">
    <property type="component" value="Chromosome"/>
</dbReference>
<protein>
    <submittedName>
        <fullName evidence="1">Uncharacterized protein</fullName>
    </submittedName>
</protein>
<name>A0A857JBR7_9BURK</name>